<name>A0A3N0I3L5_9FIRM</name>
<evidence type="ECO:0000313" key="3">
    <source>
        <dbReference type="Proteomes" id="UP000276568"/>
    </source>
</evidence>
<sequence length="288" mass="34476">MKEGMMMLLPVQFRPFNDEMPLSWMQRMALANGFDDLREMMHIIGIISKPYDYPSSDHWKDVAKMLYDQEWIKSYQDEVKKASLLIDNMITKKIYICPQCLNEELQQYGQFYYHMQHHYIGAHTCWKHHCNLASIDPIDYLIFEKDPHLQPDRGIYDPNKEQQILSLVDDPEMLFEELIRYQIWILMKQTDKNLDDINQPSDIPLNAEYMDRFDDVPELLFDVVKGKHAHIKDEATKTYIFKCLFDDYHSYIHLIDRLKNRKRPAYIDLMDILAMKGSVLYAHQDKRL</sequence>
<dbReference type="RefSeq" id="WP_128519776.1">
    <property type="nucleotide sequence ID" value="NZ_RJQC01000001.1"/>
</dbReference>
<accession>A0A3N0I3L5</accession>
<dbReference type="Proteomes" id="UP000276568">
    <property type="component" value="Unassembled WGS sequence"/>
</dbReference>
<organism evidence="2 3">
    <name type="scientific">Absicoccus porci</name>
    <dbReference type="NCBI Taxonomy" id="2486576"/>
    <lineage>
        <taxon>Bacteria</taxon>
        <taxon>Bacillati</taxon>
        <taxon>Bacillota</taxon>
        <taxon>Erysipelotrichia</taxon>
        <taxon>Erysipelotrichales</taxon>
        <taxon>Erysipelotrichaceae</taxon>
        <taxon>Absicoccus</taxon>
    </lineage>
</organism>
<proteinExistence type="predicted"/>
<evidence type="ECO:0000313" key="2">
    <source>
        <dbReference type="EMBL" id="RNM31611.1"/>
    </source>
</evidence>
<dbReference type="EMBL" id="RJQC01000001">
    <property type="protein sequence ID" value="RNM31611.1"/>
    <property type="molecule type" value="Genomic_DNA"/>
</dbReference>
<protein>
    <recommendedName>
        <fullName evidence="1">TniQ domain-containing protein</fullName>
    </recommendedName>
</protein>
<dbReference type="AlphaFoldDB" id="A0A3N0I3L5"/>
<keyword evidence="3" id="KW-1185">Reference proteome</keyword>
<comment type="caution">
    <text evidence="2">The sequence shown here is derived from an EMBL/GenBank/DDBJ whole genome shotgun (WGS) entry which is preliminary data.</text>
</comment>
<dbReference type="OrthoDB" id="470139at2"/>
<reference evidence="2 3" key="1">
    <citation type="submission" date="2018-11" db="EMBL/GenBank/DDBJ databases">
        <title>Clostridium sp. nov., a member of the family Erysipelotrichaceae isolated from pig faeces.</title>
        <authorList>
            <person name="Chang Y.-H."/>
        </authorList>
    </citation>
    <scope>NUCLEOTIDE SEQUENCE [LARGE SCALE GENOMIC DNA]</scope>
    <source>
        <strain evidence="2 3">YH-panp20</strain>
    </source>
</reference>
<feature type="domain" description="TniQ" evidence="1">
    <location>
        <begin position="11"/>
        <end position="132"/>
    </location>
</feature>
<evidence type="ECO:0000259" key="1">
    <source>
        <dbReference type="Pfam" id="PF06527"/>
    </source>
</evidence>
<gene>
    <name evidence="2" type="ORF">EDX97_03380</name>
</gene>
<dbReference type="Pfam" id="PF06527">
    <property type="entry name" value="TniQ"/>
    <property type="match status" value="1"/>
</dbReference>
<dbReference type="InterPro" id="IPR009492">
    <property type="entry name" value="TniQ"/>
</dbReference>